<keyword evidence="8" id="KW-0443">Lipid metabolism</keyword>
<comment type="caution">
    <text evidence="12">The sequence shown here is derived from an EMBL/GenBank/DDBJ whole genome shotgun (WGS) entry which is preliminary data.</text>
</comment>
<keyword evidence="13" id="KW-1185">Reference proteome</keyword>
<comment type="caution">
    <text evidence="11">Lacks conserved residue(s) required for the propagation of feature annotation.</text>
</comment>
<evidence type="ECO:0000256" key="11">
    <source>
        <dbReference type="RuleBase" id="RU367023"/>
    </source>
</evidence>
<evidence type="ECO:0000313" key="12">
    <source>
        <dbReference type="EMBL" id="GHP03136.1"/>
    </source>
</evidence>
<accession>A0A830H7D9</accession>
<gene>
    <name evidence="12" type="ORF">PPROV_000189100</name>
</gene>
<evidence type="ECO:0000256" key="3">
    <source>
        <dbReference type="ARBA" id="ARBA00022516"/>
    </source>
</evidence>
<dbReference type="Proteomes" id="UP000660262">
    <property type="component" value="Unassembled WGS sequence"/>
</dbReference>
<sequence length="378" mass="42237">MSSRVNQKREHPPLPDVHAHNVIAEYGDDAMVIRPAPNAKSNLPFWARFALMNTWLGTMHLSVIWVLTSITFLVAPASTVYTRLLALAALAVFFTLSLTELGCFDEPIPRFGYVFTNFIDKMCCNWFPIEVILEGRKHWHDHGVGPRIVAYEPHSLLPLGFIAFVTESGLLPKNMAARWYVCGTSAIFRVPILKHLWGWSQTRAVSKGVMADIIKKGATAVVCPGGVAECMHMTDNGATEVAFLNKRKGFVKLALEHDVPLCPSVGIGQTATLDFYIPGPPLFSHKAVEKFARFIGFVPLAFWGIMGCPVPHRRPMRIVVGRPVEVPPQQPGEDAASERRIEELHRRYVTALTELYDRHRELAVRELGCVAPKKLRIV</sequence>
<reference evidence="12" key="1">
    <citation type="submission" date="2020-10" db="EMBL/GenBank/DDBJ databases">
        <title>Unveiling of a novel bifunctional photoreceptor, Dualchrome1, isolated from a cosmopolitan green alga.</title>
        <authorList>
            <person name="Suzuki S."/>
            <person name="Kawachi M."/>
        </authorList>
    </citation>
    <scope>NUCLEOTIDE SEQUENCE</scope>
    <source>
        <strain evidence="12">NIES 2893</strain>
    </source>
</reference>
<evidence type="ECO:0000313" key="13">
    <source>
        <dbReference type="Proteomes" id="UP000660262"/>
    </source>
</evidence>
<name>A0A830H7D9_9CHLO</name>
<evidence type="ECO:0000256" key="2">
    <source>
        <dbReference type="ARBA" id="ARBA00005420"/>
    </source>
</evidence>
<comment type="similarity">
    <text evidence="2 11">Belongs to the diacylglycerol acyltransferase family.</text>
</comment>
<dbReference type="Pfam" id="PF03982">
    <property type="entry name" value="DAGAT"/>
    <property type="match status" value="1"/>
</dbReference>
<dbReference type="GO" id="GO:0005789">
    <property type="term" value="C:endoplasmic reticulum membrane"/>
    <property type="evidence" value="ECO:0007669"/>
    <property type="project" value="UniProtKB-SubCell"/>
</dbReference>
<evidence type="ECO:0000256" key="6">
    <source>
        <dbReference type="ARBA" id="ARBA00022824"/>
    </source>
</evidence>
<evidence type="ECO:0000256" key="8">
    <source>
        <dbReference type="ARBA" id="ARBA00023098"/>
    </source>
</evidence>
<organism evidence="12 13">
    <name type="scientific">Pycnococcus provasolii</name>
    <dbReference type="NCBI Taxonomy" id="41880"/>
    <lineage>
        <taxon>Eukaryota</taxon>
        <taxon>Viridiplantae</taxon>
        <taxon>Chlorophyta</taxon>
        <taxon>Pseudoscourfieldiophyceae</taxon>
        <taxon>Pseudoscourfieldiales</taxon>
        <taxon>Pycnococcaceae</taxon>
        <taxon>Pycnococcus</taxon>
    </lineage>
</organism>
<keyword evidence="9 11" id="KW-0472">Membrane</keyword>
<feature type="transmembrane region" description="Helical" evidence="11">
    <location>
        <begin position="50"/>
        <end position="74"/>
    </location>
</feature>
<dbReference type="OrthoDB" id="264532at2759"/>
<evidence type="ECO:0000256" key="7">
    <source>
        <dbReference type="ARBA" id="ARBA00022989"/>
    </source>
</evidence>
<comment type="subcellular location">
    <subcellularLocation>
        <location evidence="1 11">Endoplasmic reticulum membrane</location>
        <topology evidence="1 11">Multi-pass membrane protein</topology>
    </subcellularLocation>
</comment>
<dbReference type="EC" id="2.3.1.-" evidence="11"/>
<dbReference type="PANTHER" id="PTHR12317">
    <property type="entry name" value="DIACYLGLYCEROL O-ACYLTRANSFERASE"/>
    <property type="match status" value="1"/>
</dbReference>
<dbReference type="GO" id="GO:0019432">
    <property type="term" value="P:triglyceride biosynthetic process"/>
    <property type="evidence" value="ECO:0007669"/>
    <property type="project" value="TreeGrafter"/>
</dbReference>
<proteinExistence type="inferred from homology"/>
<evidence type="ECO:0000256" key="9">
    <source>
        <dbReference type="ARBA" id="ARBA00023136"/>
    </source>
</evidence>
<keyword evidence="5 11" id="KW-0812">Transmembrane</keyword>
<dbReference type="PANTHER" id="PTHR12317:SF63">
    <property type="entry name" value="DIACYLGLYCEROL O-ACYLTRANSFERASE 2"/>
    <property type="match status" value="1"/>
</dbReference>
<dbReference type="GO" id="GO:0004144">
    <property type="term" value="F:diacylglycerol O-acyltransferase activity"/>
    <property type="evidence" value="ECO:0007669"/>
    <property type="project" value="UniProtKB-ARBA"/>
</dbReference>
<keyword evidence="10" id="KW-0012">Acyltransferase</keyword>
<evidence type="ECO:0000256" key="1">
    <source>
        <dbReference type="ARBA" id="ARBA00004477"/>
    </source>
</evidence>
<protein>
    <recommendedName>
        <fullName evidence="11">Acyltransferase</fullName>
        <ecNumber evidence="11">2.3.1.-</ecNumber>
    </recommendedName>
</protein>
<keyword evidence="3" id="KW-0444">Lipid biosynthesis</keyword>
<evidence type="ECO:0000256" key="5">
    <source>
        <dbReference type="ARBA" id="ARBA00022692"/>
    </source>
</evidence>
<evidence type="ECO:0000256" key="4">
    <source>
        <dbReference type="ARBA" id="ARBA00022679"/>
    </source>
</evidence>
<evidence type="ECO:0000256" key="10">
    <source>
        <dbReference type="ARBA" id="ARBA00023315"/>
    </source>
</evidence>
<keyword evidence="6 11" id="KW-0256">Endoplasmic reticulum</keyword>
<dbReference type="InterPro" id="IPR007130">
    <property type="entry name" value="DAGAT"/>
</dbReference>
<keyword evidence="4 11" id="KW-0808">Transferase</keyword>
<dbReference type="AlphaFoldDB" id="A0A830H7D9"/>
<keyword evidence="7 11" id="KW-1133">Transmembrane helix</keyword>
<dbReference type="EMBL" id="BNJQ01000004">
    <property type="protein sequence ID" value="GHP03136.1"/>
    <property type="molecule type" value="Genomic_DNA"/>
</dbReference>